<keyword evidence="2" id="KW-1185">Reference proteome</keyword>
<gene>
    <name evidence="1" type="ORF">J437_LFUL013083</name>
</gene>
<sequence length="208" mass="24554">MYSNQRVPLGGLYHAHKNKYSKETHDLLRVMMDECKLSYLQKKQLDYSIRNGDSLPLASQTGKTAVPSRQKIEIKPTSFQRRSLESIQKMGAYDREKFVPAHPRVDKELEKSKLQSIMAFGKEIPQTPVGKRIWKRKSAEIPQDHDRFDELIEEVIDRKQFLNEMEEYGQGKKYQQLIKTEIEIKLKEMQELDMDRYNEISQSNNFLK</sequence>
<name>A0A8K0KIT0_LADFU</name>
<reference evidence="1" key="1">
    <citation type="submission" date="2013-04" db="EMBL/GenBank/DDBJ databases">
        <authorList>
            <person name="Qu J."/>
            <person name="Murali S.C."/>
            <person name="Bandaranaike D."/>
            <person name="Bellair M."/>
            <person name="Blankenburg K."/>
            <person name="Chao H."/>
            <person name="Dinh H."/>
            <person name="Doddapaneni H."/>
            <person name="Downs B."/>
            <person name="Dugan-Rocha S."/>
            <person name="Elkadiri S."/>
            <person name="Gnanaolivu R.D."/>
            <person name="Hernandez B."/>
            <person name="Javaid M."/>
            <person name="Jayaseelan J.C."/>
            <person name="Lee S."/>
            <person name="Li M."/>
            <person name="Ming W."/>
            <person name="Munidasa M."/>
            <person name="Muniz J."/>
            <person name="Nguyen L."/>
            <person name="Ongeri F."/>
            <person name="Osuji N."/>
            <person name="Pu L.-L."/>
            <person name="Puazo M."/>
            <person name="Qu C."/>
            <person name="Quiroz J."/>
            <person name="Raj R."/>
            <person name="Weissenberger G."/>
            <person name="Xin Y."/>
            <person name="Zou X."/>
            <person name="Han Y."/>
            <person name="Richards S."/>
            <person name="Worley K."/>
            <person name="Muzny D."/>
            <person name="Gibbs R."/>
        </authorList>
    </citation>
    <scope>NUCLEOTIDE SEQUENCE</scope>
    <source>
        <strain evidence="1">Sampled in the wild</strain>
    </source>
</reference>
<dbReference type="PANTHER" id="PTHR28348">
    <property type="entry name" value="UPF0193 PROTEIN EVG1"/>
    <property type="match status" value="1"/>
</dbReference>
<dbReference type="Proteomes" id="UP000792457">
    <property type="component" value="Unassembled WGS sequence"/>
</dbReference>
<dbReference type="EMBL" id="KZ308686">
    <property type="protein sequence ID" value="KAG8233083.1"/>
    <property type="molecule type" value="Genomic_DNA"/>
</dbReference>
<reference evidence="1" key="2">
    <citation type="submission" date="2017-10" db="EMBL/GenBank/DDBJ databases">
        <title>Ladona fulva Genome sequencing and assembly.</title>
        <authorList>
            <person name="Murali S."/>
            <person name="Richards S."/>
            <person name="Bandaranaike D."/>
            <person name="Bellair M."/>
            <person name="Blankenburg K."/>
            <person name="Chao H."/>
            <person name="Dinh H."/>
            <person name="Doddapaneni H."/>
            <person name="Dugan-Rocha S."/>
            <person name="Elkadiri S."/>
            <person name="Gnanaolivu R."/>
            <person name="Hernandez B."/>
            <person name="Skinner E."/>
            <person name="Javaid M."/>
            <person name="Lee S."/>
            <person name="Li M."/>
            <person name="Ming W."/>
            <person name="Munidasa M."/>
            <person name="Muniz J."/>
            <person name="Nguyen L."/>
            <person name="Hughes D."/>
            <person name="Osuji N."/>
            <person name="Pu L.-L."/>
            <person name="Puazo M."/>
            <person name="Qu C."/>
            <person name="Quiroz J."/>
            <person name="Raj R."/>
            <person name="Weissenberger G."/>
            <person name="Xin Y."/>
            <person name="Zou X."/>
            <person name="Han Y."/>
            <person name="Worley K."/>
            <person name="Muzny D."/>
            <person name="Gibbs R."/>
        </authorList>
    </citation>
    <scope>NUCLEOTIDE SEQUENCE</scope>
    <source>
        <strain evidence="1">Sampled in the wild</strain>
    </source>
</reference>
<dbReference type="Pfam" id="PF05250">
    <property type="entry name" value="UPF0193"/>
    <property type="match status" value="1"/>
</dbReference>
<proteinExistence type="predicted"/>
<dbReference type="AlphaFoldDB" id="A0A8K0KIT0"/>
<comment type="caution">
    <text evidence="1">The sequence shown here is derived from an EMBL/GenBank/DDBJ whole genome shotgun (WGS) entry which is preliminary data.</text>
</comment>
<protein>
    <submittedName>
        <fullName evidence="1">Uncharacterized protein</fullName>
    </submittedName>
</protein>
<dbReference type="OrthoDB" id="10262032at2759"/>
<accession>A0A8K0KIT0</accession>
<evidence type="ECO:0000313" key="2">
    <source>
        <dbReference type="Proteomes" id="UP000792457"/>
    </source>
</evidence>
<organism evidence="1 2">
    <name type="scientific">Ladona fulva</name>
    <name type="common">Scarce chaser dragonfly</name>
    <name type="synonym">Libellula fulva</name>
    <dbReference type="NCBI Taxonomy" id="123851"/>
    <lineage>
        <taxon>Eukaryota</taxon>
        <taxon>Metazoa</taxon>
        <taxon>Ecdysozoa</taxon>
        <taxon>Arthropoda</taxon>
        <taxon>Hexapoda</taxon>
        <taxon>Insecta</taxon>
        <taxon>Pterygota</taxon>
        <taxon>Palaeoptera</taxon>
        <taxon>Odonata</taxon>
        <taxon>Epiprocta</taxon>
        <taxon>Anisoptera</taxon>
        <taxon>Libelluloidea</taxon>
        <taxon>Libellulidae</taxon>
        <taxon>Ladona</taxon>
    </lineage>
</organism>
<dbReference type="PANTHER" id="PTHR28348:SF1">
    <property type="entry name" value="UPF0193 PROTEIN EVG1"/>
    <property type="match status" value="1"/>
</dbReference>
<evidence type="ECO:0000313" key="1">
    <source>
        <dbReference type="EMBL" id="KAG8233083.1"/>
    </source>
</evidence>
<dbReference type="InterPro" id="IPR007914">
    <property type="entry name" value="UPF0193"/>
</dbReference>